<dbReference type="EMBL" id="JASBWS010000011">
    <property type="protein sequence ID" value="KAJ9113791.1"/>
    <property type="molecule type" value="Genomic_DNA"/>
</dbReference>
<proteinExistence type="predicted"/>
<evidence type="ECO:0000313" key="2">
    <source>
        <dbReference type="Proteomes" id="UP001230649"/>
    </source>
</evidence>
<organism evidence="1 2">
    <name type="scientific">Naganishia adeliensis</name>
    <dbReference type="NCBI Taxonomy" id="92952"/>
    <lineage>
        <taxon>Eukaryota</taxon>
        <taxon>Fungi</taxon>
        <taxon>Dikarya</taxon>
        <taxon>Basidiomycota</taxon>
        <taxon>Agaricomycotina</taxon>
        <taxon>Tremellomycetes</taxon>
        <taxon>Filobasidiales</taxon>
        <taxon>Filobasidiaceae</taxon>
        <taxon>Naganishia</taxon>
    </lineage>
</organism>
<keyword evidence="2" id="KW-1185">Reference proteome</keyword>
<protein>
    <submittedName>
        <fullName evidence="1">Uncharacterized protein</fullName>
    </submittedName>
</protein>
<sequence length="326" mass="36278">MAESQDNSTGILGAVSSVAQQATSVVSNALEAMHITAPQNQENETQDVNGKSEVDQEDKKDAAELEEGEIRETNGKEEKQGPKTVFDDPASFNLKHPLYTPWTLYFGSPNVKNLPKTPAPSAAGGGAVEKAANWMEDIRKVVIFDSVEEFWGLHNNIVPPSRLDKKADYYLMRDAVLPAWEDPANKHGGKWSVQFPREKTKERIDQMWLYTILAAIGETFETDTGENKDFSAPPDRSDMITGVIINARPNFYRLNIWTREAPEDPSEPSALLDRITKIGRHFKQEVLGVPMEIKLTGTGGFSTDVEFASHKESTKKSKDNSKKIIL</sequence>
<accession>A0ACC2WRS0</accession>
<gene>
    <name evidence="1" type="ORF">QFC20_001818</name>
</gene>
<name>A0ACC2WRS0_9TREE</name>
<comment type="caution">
    <text evidence="1">The sequence shown here is derived from an EMBL/GenBank/DDBJ whole genome shotgun (WGS) entry which is preliminary data.</text>
</comment>
<reference evidence="1" key="1">
    <citation type="submission" date="2023-04" db="EMBL/GenBank/DDBJ databases">
        <title>Draft Genome sequencing of Naganishia species isolated from polar environments using Oxford Nanopore Technology.</title>
        <authorList>
            <person name="Leo P."/>
            <person name="Venkateswaran K."/>
        </authorList>
    </citation>
    <scope>NUCLEOTIDE SEQUENCE</scope>
    <source>
        <strain evidence="1">MNA-CCFEE 5262</strain>
    </source>
</reference>
<dbReference type="Proteomes" id="UP001230649">
    <property type="component" value="Unassembled WGS sequence"/>
</dbReference>
<evidence type="ECO:0000313" key="1">
    <source>
        <dbReference type="EMBL" id="KAJ9113791.1"/>
    </source>
</evidence>